<dbReference type="GO" id="GO:0005524">
    <property type="term" value="F:ATP binding"/>
    <property type="evidence" value="ECO:0007669"/>
    <property type="project" value="UniProtKB-KW"/>
</dbReference>
<dbReference type="EMBL" id="JANCYW010000013">
    <property type="protein sequence ID" value="KAK4537546.1"/>
    <property type="molecule type" value="Genomic_DNA"/>
</dbReference>
<evidence type="ECO:0000256" key="3">
    <source>
        <dbReference type="SAM" id="Phobius"/>
    </source>
</evidence>
<keyword evidence="3" id="KW-1133">Transmembrane helix</keyword>
<evidence type="ECO:0000313" key="5">
    <source>
        <dbReference type="Proteomes" id="UP001301350"/>
    </source>
</evidence>
<dbReference type="SUPFAM" id="SSF52540">
    <property type="entry name" value="P-loop containing nucleoside triphosphate hydrolases"/>
    <property type="match status" value="1"/>
</dbReference>
<dbReference type="PANTHER" id="PTHR10695">
    <property type="entry name" value="DEPHOSPHO-COA KINASE-RELATED"/>
    <property type="match status" value="1"/>
</dbReference>
<dbReference type="Pfam" id="PF01121">
    <property type="entry name" value="CoaE"/>
    <property type="match status" value="1"/>
</dbReference>
<sequence length="276" mass="31898">MSASASGKHEECYSAGKVFGLTGGVGTGKSTVTEWLRALYRLPVIDADEVARQVVEPGTLGYWLLRMWLGRGYFRREESATESRWVLDRSRVAQRVFADAWVRFGLNALLRPLILSRIVWRLFLLRYVASVKTPILLDAPLLFESRLHWICAVTLVVYCRADQQRERLRQRHPEWSDAEIEQRIRAQWPLERKLLRADVRVDNCGERVAVRERVVAAYTDAQAIARRRAKRRENILFGVVAIALLLVFSVATYRGRHLQPMPFRTRWDRPAPDTKG</sequence>
<dbReference type="AlphaFoldDB" id="A0AAV9IZJ1"/>
<dbReference type="InterPro" id="IPR027417">
    <property type="entry name" value="P-loop_NTPase"/>
</dbReference>
<feature type="transmembrane region" description="Helical" evidence="3">
    <location>
        <begin position="235"/>
        <end position="253"/>
    </location>
</feature>
<accession>A0AAV9IZJ1</accession>
<keyword evidence="1" id="KW-0547">Nucleotide-binding</keyword>
<protein>
    <recommendedName>
        <fullName evidence="6">Dephospho-CoA kinase</fullName>
    </recommendedName>
</protein>
<dbReference type="GO" id="GO:0004140">
    <property type="term" value="F:dephospho-CoA kinase activity"/>
    <property type="evidence" value="ECO:0007669"/>
    <property type="project" value="InterPro"/>
</dbReference>
<dbReference type="GO" id="GO:0015937">
    <property type="term" value="P:coenzyme A biosynthetic process"/>
    <property type="evidence" value="ECO:0007669"/>
    <property type="project" value="InterPro"/>
</dbReference>
<dbReference type="Proteomes" id="UP001301350">
    <property type="component" value="Unassembled WGS sequence"/>
</dbReference>
<dbReference type="NCBIfam" id="TIGR00152">
    <property type="entry name" value="dephospho-CoA kinase"/>
    <property type="match status" value="1"/>
</dbReference>
<proteinExistence type="inferred from homology"/>
<dbReference type="Gene3D" id="3.40.50.300">
    <property type="entry name" value="P-loop containing nucleotide triphosphate hydrolases"/>
    <property type="match status" value="1"/>
</dbReference>
<keyword evidence="3" id="KW-0812">Transmembrane</keyword>
<keyword evidence="2" id="KW-0067">ATP-binding</keyword>
<name>A0AAV9IZJ1_CYACA</name>
<evidence type="ECO:0000256" key="1">
    <source>
        <dbReference type="ARBA" id="ARBA00022741"/>
    </source>
</evidence>
<organism evidence="4 5">
    <name type="scientific">Cyanidium caldarium</name>
    <name type="common">Red alga</name>
    <dbReference type="NCBI Taxonomy" id="2771"/>
    <lineage>
        <taxon>Eukaryota</taxon>
        <taxon>Rhodophyta</taxon>
        <taxon>Bangiophyceae</taxon>
        <taxon>Cyanidiales</taxon>
        <taxon>Cyanidiaceae</taxon>
        <taxon>Cyanidium</taxon>
    </lineage>
</organism>
<dbReference type="CDD" id="cd02022">
    <property type="entry name" value="DPCK"/>
    <property type="match status" value="1"/>
</dbReference>
<keyword evidence="3" id="KW-0472">Membrane</keyword>
<gene>
    <name evidence="4" type="ORF">CDCA_CDCA13G3571</name>
</gene>
<evidence type="ECO:0000313" key="4">
    <source>
        <dbReference type="EMBL" id="KAK4537546.1"/>
    </source>
</evidence>
<keyword evidence="5" id="KW-1185">Reference proteome</keyword>
<comment type="caution">
    <text evidence="4">The sequence shown here is derived from an EMBL/GenBank/DDBJ whole genome shotgun (WGS) entry which is preliminary data.</text>
</comment>
<dbReference type="PANTHER" id="PTHR10695:SF46">
    <property type="entry name" value="BIFUNCTIONAL COENZYME A SYNTHASE-RELATED"/>
    <property type="match status" value="1"/>
</dbReference>
<reference evidence="4 5" key="1">
    <citation type="submission" date="2022-07" db="EMBL/GenBank/DDBJ databases">
        <title>Genome-wide signatures of adaptation to extreme environments.</title>
        <authorList>
            <person name="Cho C.H."/>
            <person name="Yoon H.S."/>
        </authorList>
    </citation>
    <scope>NUCLEOTIDE SEQUENCE [LARGE SCALE GENOMIC DNA]</scope>
    <source>
        <strain evidence="4 5">DBV 063 E5</strain>
    </source>
</reference>
<evidence type="ECO:0008006" key="6">
    <source>
        <dbReference type="Google" id="ProtNLM"/>
    </source>
</evidence>
<dbReference type="InterPro" id="IPR001977">
    <property type="entry name" value="Depp_CoAkinase"/>
</dbReference>
<evidence type="ECO:0000256" key="2">
    <source>
        <dbReference type="ARBA" id="ARBA00022840"/>
    </source>
</evidence>
<dbReference type="PROSITE" id="PS51219">
    <property type="entry name" value="DPCK"/>
    <property type="match status" value="1"/>
</dbReference>
<dbReference type="HAMAP" id="MF_00376">
    <property type="entry name" value="Dephospho_CoA_kinase"/>
    <property type="match status" value="1"/>
</dbReference>